<feature type="signal peptide" evidence="2">
    <location>
        <begin position="1"/>
        <end position="18"/>
    </location>
</feature>
<reference evidence="4 5" key="3">
    <citation type="submission" date="2019-12" db="UniProtKB">
        <authorList>
            <consortium name="WormBaseParasite"/>
        </authorList>
    </citation>
    <scope>IDENTIFICATION</scope>
</reference>
<proteinExistence type="predicted"/>
<name>A0A5S6Q5L8_TRIMR</name>
<keyword evidence="2" id="KW-0732">Signal</keyword>
<dbReference type="AlphaFoldDB" id="A0A5S6Q5L8"/>
<evidence type="ECO:0000256" key="1">
    <source>
        <dbReference type="SAM" id="MobiDB-lite"/>
    </source>
</evidence>
<protein>
    <submittedName>
        <fullName evidence="4 5">Uncharacterized protein</fullName>
    </submittedName>
</protein>
<evidence type="ECO:0000313" key="3">
    <source>
        <dbReference type="Proteomes" id="UP000046395"/>
    </source>
</evidence>
<feature type="region of interest" description="Disordered" evidence="1">
    <location>
        <begin position="18"/>
        <end position="46"/>
    </location>
</feature>
<feature type="chain" id="PRO_5044624264" evidence="2">
    <location>
        <begin position="19"/>
        <end position="109"/>
    </location>
</feature>
<sequence>MQLTWLLILCLAVAGTVGKKDSSGESDSKEVKLRHSHGKASRRAVREAIAREKRAETEYHVRGRIYQPERVQVKANIGQRPTLSPERAREIEEKARQMHGQAKRWLSMR</sequence>
<organism evidence="3 4">
    <name type="scientific">Trichuris muris</name>
    <name type="common">Mouse whipworm</name>
    <dbReference type="NCBI Taxonomy" id="70415"/>
    <lineage>
        <taxon>Eukaryota</taxon>
        <taxon>Metazoa</taxon>
        <taxon>Ecdysozoa</taxon>
        <taxon>Nematoda</taxon>
        <taxon>Enoplea</taxon>
        <taxon>Dorylaimia</taxon>
        <taxon>Trichinellida</taxon>
        <taxon>Trichuridae</taxon>
        <taxon>Trichuris</taxon>
    </lineage>
</organism>
<keyword evidence="3" id="KW-1185">Reference proteome</keyword>
<accession>A0A5S6Q5L8</accession>
<reference evidence="3" key="1">
    <citation type="submission" date="2013-11" db="EMBL/GenBank/DDBJ databases">
        <authorList>
            <person name="Aslett M."/>
        </authorList>
    </citation>
    <scope>NUCLEOTIDE SEQUENCE [LARGE SCALE GENOMIC DNA]</scope>
    <source>
        <strain evidence="3">Edinburgh</strain>
    </source>
</reference>
<feature type="compositionally biased region" description="Basic residues" evidence="1">
    <location>
        <begin position="34"/>
        <end position="43"/>
    </location>
</feature>
<dbReference type="WBParaSite" id="TMUE_0000002478.1">
    <property type="protein sequence ID" value="TMUE_0000002478.1"/>
    <property type="gene ID" value="WBGene00298317"/>
</dbReference>
<reference evidence="3" key="2">
    <citation type="submission" date="2014-03" db="EMBL/GenBank/DDBJ databases">
        <title>The whipworm genome and dual-species transcriptomics of an intimate host-pathogen interaction.</title>
        <authorList>
            <person name="Foth B.J."/>
            <person name="Tsai I.J."/>
            <person name="Reid A.J."/>
            <person name="Bancroft A.J."/>
            <person name="Nichol S."/>
            <person name="Tracey A."/>
            <person name="Holroyd N."/>
            <person name="Cotton J.A."/>
            <person name="Stanley E.J."/>
            <person name="Zarowiecki M."/>
            <person name="Liu J.Z."/>
            <person name="Huckvale T."/>
            <person name="Cooper P.J."/>
            <person name="Grencis R.K."/>
            <person name="Berriman M."/>
        </authorList>
    </citation>
    <scope>NUCLEOTIDE SEQUENCE [LARGE SCALE GENOMIC DNA]</scope>
    <source>
        <strain evidence="3">Edinburgh</strain>
    </source>
</reference>
<dbReference type="Proteomes" id="UP000046395">
    <property type="component" value="Unassembled WGS sequence"/>
</dbReference>
<evidence type="ECO:0000256" key="2">
    <source>
        <dbReference type="SAM" id="SignalP"/>
    </source>
</evidence>
<evidence type="ECO:0000313" key="5">
    <source>
        <dbReference type="WBParaSite" id="TMUE_2000008505.1"/>
    </source>
</evidence>
<dbReference type="WBParaSite" id="TMUE_2000008505.1">
    <property type="protein sequence ID" value="TMUE_2000008505.1"/>
    <property type="gene ID" value="WBGene00295706"/>
</dbReference>
<feature type="compositionally biased region" description="Basic and acidic residues" evidence="1">
    <location>
        <begin position="18"/>
        <end position="33"/>
    </location>
</feature>
<evidence type="ECO:0000313" key="4">
    <source>
        <dbReference type="WBParaSite" id="TMUE_0000002478.1"/>
    </source>
</evidence>